<dbReference type="Proteomes" id="UP000581688">
    <property type="component" value="Unassembled WGS sequence"/>
</dbReference>
<dbReference type="AlphaFoldDB" id="A0A841PSD3"/>
<evidence type="ECO:0000313" key="2">
    <source>
        <dbReference type="EMBL" id="MBB6451719.1"/>
    </source>
</evidence>
<keyword evidence="1" id="KW-0812">Transmembrane</keyword>
<dbReference type="RefSeq" id="WP_174496338.1">
    <property type="nucleotide sequence ID" value="NZ_CADDWK010000007.1"/>
</dbReference>
<evidence type="ECO:0000256" key="1">
    <source>
        <dbReference type="SAM" id="Phobius"/>
    </source>
</evidence>
<proteinExistence type="predicted"/>
<evidence type="ECO:0000313" key="3">
    <source>
        <dbReference type="Proteomes" id="UP000581688"/>
    </source>
</evidence>
<keyword evidence="1" id="KW-0472">Membrane</keyword>
<feature type="transmembrane region" description="Helical" evidence="1">
    <location>
        <begin position="6"/>
        <end position="23"/>
    </location>
</feature>
<keyword evidence="3" id="KW-1185">Reference proteome</keyword>
<gene>
    <name evidence="2" type="ORF">HNQ94_000140</name>
</gene>
<keyword evidence="1" id="KW-1133">Transmembrane helix</keyword>
<name>A0A841PSD3_9BACI</name>
<dbReference type="EMBL" id="JACHGH010000001">
    <property type="protein sequence ID" value="MBB6451719.1"/>
    <property type="molecule type" value="Genomic_DNA"/>
</dbReference>
<protein>
    <submittedName>
        <fullName evidence="2">Uncharacterized protein</fullName>
    </submittedName>
</protein>
<comment type="caution">
    <text evidence="2">The sequence shown here is derived from an EMBL/GenBank/DDBJ whole genome shotgun (WGS) entry which is preliminary data.</text>
</comment>
<sequence length="156" mass="17958">MRKRIFWILVITFIVLIGSLWIIEVRDKHALELAQTEAFATEALFEQANNTYELLMSYNGDEIQEKVKMFGVRSLKTADTLYLTTMGGVNAINENYIARAAFDGIRGVQNTLSKETLTSEDYNIMLSYLSQIEGAVEMTAKKLKTLEKKINNYWWK</sequence>
<reference evidence="2 3" key="1">
    <citation type="submission" date="2020-08" db="EMBL/GenBank/DDBJ databases">
        <title>Genomic Encyclopedia of Type Strains, Phase IV (KMG-IV): sequencing the most valuable type-strain genomes for metagenomic binning, comparative biology and taxonomic classification.</title>
        <authorList>
            <person name="Goeker M."/>
        </authorList>
    </citation>
    <scope>NUCLEOTIDE SEQUENCE [LARGE SCALE GENOMIC DNA]</scope>
    <source>
        <strain evidence="2 3">DSM 19612</strain>
    </source>
</reference>
<accession>A0A841PSD3</accession>
<organism evidence="2 3">
    <name type="scientific">Salirhabdus euzebyi</name>
    <dbReference type="NCBI Taxonomy" id="394506"/>
    <lineage>
        <taxon>Bacteria</taxon>
        <taxon>Bacillati</taxon>
        <taxon>Bacillota</taxon>
        <taxon>Bacilli</taxon>
        <taxon>Bacillales</taxon>
        <taxon>Bacillaceae</taxon>
        <taxon>Salirhabdus</taxon>
    </lineage>
</organism>